<keyword evidence="6" id="KW-1185">Reference proteome</keyword>
<protein>
    <submittedName>
        <fullName evidence="5">CBS domain-containing protein</fullName>
    </submittedName>
</protein>
<dbReference type="PANTHER" id="PTHR43080:SF29">
    <property type="entry name" value="OS02G0818000 PROTEIN"/>
    <property type="match status" value="1"/>
</dbReference>
<reference evidence="5" key="1">
    <citation type="submission" date="2020-09" db="EMBL/GenBank/DDBJ databases">
        <title>Secondary metabolite and genome analysis of marine Streptomyces chumphonensis KK1-2T.</title>
        <authorList>
            <person name="Phongsopitanun W."/>
            <person name="Kanchanasin P."/>
            <person name="Pittayakhajonwut P."/>
            <person name="Suwanborirux K."/>
            <person name="Tanasupawat S."/>
        </authorList>
    </citation>
    <scope>NUCLEOTIDE SEQUENCE</scope>
    <source>
        <strain evidence="5">KK1-2</strain>
    </source>
</reference>
<feature type="region of interest" description="Disordered" evidence="3">
    <location>
        <begin position="60"/>
        <end position="95"/>
    </location>
</feature>
<keyword evidence="1 2" id="KW-0129">CBS domain</keyword>
<evidence type="ECO:0000313" key="5">
    <source>
        <dbReference type="EMBL" id="MBD3932053.1"/>
    </source>
</evidence>
<dbReference type="SUPFAM" id="SSF54631">
    <property type="entry name" value="CBS-domain pair"/>
    <property type="match status" value="1"/>
</dbReference>
<dbReference type="PROSITE" id="PS51371">
    <property type="entry name" value="CBS"/>
    <property type="match status" value="2"/>
</dbReference>
<feature type="compositionally biased region" description="Basic and acidic residues" evidence="3">
    <location>
        <begin position="60"/>
        <end position="69"/>
    </location>
</feature>
<dbReference type="PANTHER" id="PTHR43080">
    <property type="entry name" value="CBS DOMAIN-CONTAINING PROTEIN CBSX3, MITOCHONDRIAL"/>
    <property type="match status" value="1"/>
</dbReference>
<accession>A0A927IAS3</accession>
<dbReference type="InterPro" id="IPR000644">
    <property type="entry name" value="CBS_dom"/>
</dbReference>
<dbReference type="Pfam" id="PF00571">
    <property type="entry name" value="CBS"/>
    <property type="match status" value="2"/>
</dbReference>
<feature type="domain" description="CBS" evidence="4">
    <location>
        <begin position="95"/>
        <end position="151"/>
    </location>
</feature>
<evidence type="ECO:0000313" key="6">
    <source>
        <dbReference type="Proteomes" id="UP000632289"/>
    </source>
</evidence>
<dbReference type="Gene3D" id="3.10.580.10">
    <property type="entry name" value="CBS-domain"/>
    <property type="match status" value="1"/>
</dbReference>
<feature type="domain" description="CBS" evidence="4">
    <location>
        <begin position="9"/>
        <end position="69"/>
    </location>
</feature>
<dbReference type="EMBL" id="JACXYU010000004">
    <property type="protein sequence ID" value="MBD3932053.1"/>
    <property type="molecule type" value="Genomic_DNA"/>
</dbReference>
<organism evidence="5 6">
    <name type="scientific">Streptomyces chumphonensis</name>
    <dbReference type="NCBI Taxonomy" id="1214925"/>
    <lineage>
        <taxon>Bacteria</taxon>
        <taxon>Bacillati</taxon>
        <taxon>Actinomycetota</taxon>
        <taxon>Actinomycetes</taxon>
        <taxon>Kitasatosporales</taxon>
        <taxon>Streptomycetaceae</taxon>
        <taxon>Streptomyces</taxon>
    </lineage>
</organism>
<evidence type="ECO:0000256" key="3">
    <source>
        <dbReference type="SAM" id="MobiDB-lite"/>
    </source>
</evidence>
<sequence>MHHRTVAEIPPRDAVRAARDLPSREIVRLLAETTGHSGTAVPVVDDLDRPMGVVSEADPLRKAAADADRSSPVPVVHPQEWERAETEGGRAEEVMSAPAVCARPEWTAAEAARLMTAHGVKRPPVVDEADRLRGIVGRGDLLRVHLRRDDAVRDEIVADRPDG</sequence>
<dbReference type="AlphaFoldDB" id="A0A927IAS3"/>
<evidence type="ECO:0000256" key="2">
    <source>
        <dbReference type="PROSITE-ProRule" id="PRU00703"/>
    </source>
</evidence>
<dbReference type="Proteomes" id="UP000632289">
    <property type="component" value="Unassembled WGS sequence"/>
</dbReference>
<evidence type="ECO:0000256" key="1">
    <source>
        <dbReference type="ARBA" id="ARBA00023122"/>
    </source>
</evidence>
<evidence type="ECO:0000259" key="4">
    <source>
        <dbReference type="PROSITE" id="PS51371"/>
    </source>
</evidence>
<dbReference type="InterPro" id="IPR046342">
    <property type="entry name" value="CBS_dom_sf"/>
</dbReference>
<dbReference type="InterPro" id="IPR051257">
    <property type="entry name" value="Diverse_CBS-Domain"/>
</dbReference>
<proteinExistence type="predicted"/>
<feature type="compositionally biased region" description="Basic and acidic residues" evidence="3">
    <location>
        <begin position="79"/>
        <end position="93"/>
    </location>
</feature>
<dbReference type="SMART" id="SM00116">
    <property type="entry name" value="CBS"/>
    <property type="match status" value="2"/>
</dbReference>
<gene>
    <name evidence="5" type="ORF">IF129_10865</name>
</gene>
<comment type="caution">
    <text evidence="5">The sequence shown here is derived from an EMBL/GenBank/DDBJ whole genome shotgun (WGS) entry which is preliminary data.</text>
</comment>
<name>A0A927IAS3_9ACTN</name>